<evidence type="ECO:0000256" key="5">
    <source>
        <dbReference type="ARBA" id="ARBA00023018"/>
    </source>
</evidence>
<comment type="subcellular location">
    <subcellularLocation>
        <location evidence="11">Synaptic cell membrane</location>
        <topology evidence="11">Multi-pass membrane protein</topology>
    </subcellularLocation>
</comment>
<feature type="signal peptide" evidence="12">
    <location>
        <begin position="1"/>
        <end position="22"/>
    </location>
</feature>
<feature type="domain" description="Neurotransmitter-gated ion-channel ligand-binding" evidence="13">
    <location>
        <begin position="26"/>
        <end position="125"/>
    </location>
</feature>
<keyword evidence="5" id="KW-0770">Synapse</keyword>
<evidence type="ECO:0000256" key="12">
    <source>
        <dbReference type="SAM" id="SignalP"/>
    </source>
</evidence>
<dbReference type="GO" id="GO:0004888">
    <property type="term" value="F:transmembrane signaling receptor activity"/>
    <property type="evidence" value="ECO:0007669"/>
    <property type="project" value="InterPro"/>
</dbReference>
<keyword evidence="4" id="KW-1133">Transmembrane helix</keyword>
<evidence type="ECO:0000256" key="11">
    <source>
        <dbReference type="ARBA" id="ARBA00034099"/>
    </source>
</evidence>
<dbReference type="InterPro" id="IPR006202">
    <property type="entry name" value="Neur_chan_lig-bd"/>
</dbReference>
<evidence type="ECO:0000256" key="2">
    <source>
        <dbReference type="ARBA" id="ARBA00022475"/>
    </source>
</evidence>
<evidence type="ECO:0000256" key="8">
    <source>
        <dbReference type="ARBA" id="ARBA00023170"/>
    </source>
</evidence>
<protein>
    <submittedName>
        <fullName evidence="14">Acetylcholine receptor subunit beta-like protein</fullName>
    </submittedName>
</protein>
<dbReference type="SUPFAM" id="SSF90112">
    <property type="entry name" value="Neurotransmitter-gated ion-channel transmembrane pore"/>
    <property type="match status" value="1"/>
</dbReference>
<dbReference type="Proteomes" id="UP001279410">
    <property type="component" value="Unassembled WGS sequence"/>
</dbReference>
<evidence type="ECO:0000313" key="15">
    <source>
        <dbReference type="Proteomes" id="UP001279410"/>
    </source>
</evidence>
<keyword evidence="6" id="KW-0406">Ion transport</keyword>
<evidence type="ECO:0000313" key="14">
    <source>
        <dbReference type="EMBL" id="GLD74076.1"/>
    </source>
</evidence>
<dbReference type="InterPro" id="IPR002394">
    <property type="entry name" value="Nicotinic_acetylcholine_rcpt"/>
</dbReference>
<evidence type="ECO:0000256" key="3">
    <source>
        <dbReference type="ARBA" id="ARBA00022692"/>
    </source>
</evidence>
<evidence type="ECO:0000256" key="10">
    <source>
        <dbReference type="ARBA" id="ARBA00023303"/>
    </source>
</evidence>
<dbReference type="PANTHER" id="PTHR18945">
    <property type="entry name" value="NEUROTRANSMITTER GATED ION CHANNEL"/>
    <property type="match status" value="1"/>
</dbReference>
<keyword evidence="1" id="KW-0813">Transport</keyword>
<keyword evidence="7" id="KW-0472">Membrane</keyword>
<proteinExistence type="predicted"/>
<evidence type="ECO:0000256" key="4">
    <source>
        <dbReference type="ARBA" id="ARBA00022989"/>
    </source>
</evidence>
<name>A0AAD3NN38_LATJO</name>
<keyword evidence="12" id="KW-0732">Signal</keyword>
<feature type="chain" id="PRO_5042076029" evidence="12">
    <location>
        <begin position="23"/>
        <end position="195"/>
    </location>
</feature>
<accession>A0AAD3NN38</accession>
<keyword evidence="3" id="KW-0812">Transmembrane</keyword>
<dbReference type="GO" id="GO:0022848">
    <property type="term" value="F:acetylcholine-gated monoatomic cation-selective channel activity"/>
    <property type="evidence" value="ECO:0007669"/>
    <property type="project" value="InterPro"/>
</dbReference>
<evidence type="ECO:0000256" key="6">
    <source>
        <dbReference type="ARBA" id="ARBA00023065"/>
    </source>
</evidence>
<evidence type="ECO:0000259" key="13">
    <source>
        <dbReference type="Pfam" id="PF02931"/>
    </source>
</evidence>
<dbReference type="PRINTS" id="PR00254">
    <property type="entry name" value="NICOTINICR"/>
</dbReference>
<dbReference type="Pfam" id="PF02931">
    <property type="entry name" value="Neur_chan_LBD"/>
    <property type="match status" value="1"/>
</dbReference>
<dbReference type="EMBL" id="BRZM01001984">
    <property type="protein sequence ID" value="GLD74076.1"/>
    <property type="molecule type" value="Genomic_DNA"/>
</dbReference>
<dbReference type="InterPro" id="IPR006201">
    <property type="entry name" value="Neur_channel"/>
</dbReference>
<dbReference type="AlphaFoldDB" id="A0AAD3NN38"/>
<dbReference type="SUPFAM" id="SSF63712">
    <property type="entry name" value="Nicotinic receptor ligand binding domain-like"/>
    <property type="match status" value="1"/>
</dbReference>
<keyword evidence="9" id="KW-1071">Ligand-gated ion channel</keyword>
<keyword evidence="2" id="KW-1003">Cell membrane</keyword>
<dbReference type="InterPro" id="IPR036719">
    <property type="entry name" value="Neuro-gated_channel_TM_sf"/>
</dbReference>
<evidence type="ECO:0000256" key="1">
    <source>
        <dbReference type="ARBA" id="ARBA00022448"/>
    </source>
</evidence>
<sequence>MKSLDLFLLACCLCSLSTLGGATDIEQALMKKLFATYNLKVRPAASPEEKVVVRVGMMLSSFVGLNMKNEEMSTIVVMNLEWTDHRLSWKPKEHDGIEVLRIPSGKVWLPDIVLINNNDGVFGEKMGLSISVLLTLTVFLLLLADKIPRDFTGRPHRRPTSSLFTMIWYLLRHPQWSSLNLHHRSLTPTRCPCGS</sequence>
<gene>
    <name evidence="14" type="ORF">AKAME5_002540300</name>
</gene>
<evidence type="ECO:0000256" key="9">
    <source>
        <dbReference type="ARBA" id="ARBA00023286"/>
    </source>
</evidence>
<dbReference type="GO" id="GO:0045211">
    <property type="term" value="C:postsynaptic membrane"/>
    <property type="evidence" value="ECO:0007669"/>
    <property type="project" value="InterPro"/>
</dbReference>
<comment type="caution">
    <text evidence="14">The sequence shown here is derived from an EMBL/GenBank/DDBJ whole genome shotgun (WGS) entry which is preliminary data.</text>
</comment>
<reference evidence="14" key="1">
    <citation type="submission" date="2022-08" db="EMBL/GenBank/DDBJ databases">
        <title>Genome sequencing of akame (Lates japonicus).</title>
        <authorList>
            <person name="Hashiguchi Y."/>
            <person name="Takahashi H."/>
        </authorList>
    </citation>
    <scope>NUCLEOTIDE SEQUENCE</scope>
    <source>
        <strain evidence="14">Kochi</strain>
    </source>
</reference>
<evidence type="ECO:0000256" key="7">
    <source>
        <dbReference type="ARBA" id="ARBA00023136"/>
    </source>
</evidence>
<keyword evidence="10" id="KW-0407">Ion channel</keyword>
<dbReference type="InterPro" id="IPR036734">
    <property type="entry name" value="Neur_chan_lig-bd_sf"/>
</dbReference>
<keyword evidence="15" id="KW-1185">Reference proteome</keyword>
<keyword evidence="8 14" id="KW-0675">Receptor</keyword>
<organism evidence="14 15">
    <name type="scientific">Lates japonicus</name>
    <name type="common">Japanese lates</name>
    <dbReference type="NCBI Taxonomy" id="270547"/>
    <lineage>
        <taxon>Eukaryota</taxon>
        <taxon>Metazoa</taxon>
        <taxon>Chordata</taxon>
        <taxon>Craniata</taxon>
        <taxon>Vertebrata</taxon>
        <taxon>Euteleostomi</taxon>
        <taxon>Actinopterygii</taxon>
        <taxon>Neopterygii</taxon>
        <taxon>Teleostei</taxon>
        <taxon>Neoteleostei</taxon>
        <taxon>Acanthomorphata</taxon>
        <taxon>Carangaria</taxon>
        <taxon>Carangaria incertae sedis</taxon>
        <taxon>Centropomidae</taxon>
        <taxon>Lates</taxon>
    </lineage>
</organism>
<dbReference type="Gene3D" id="2.70.170.10">
    <property type="entry name" value="Neurotransmitter-gated ion-channel ligand-binding domain"/>
    <property type="match status" value="1"/>
</dbReference>